<dbReference type="Pfam" id="PF20684">
    <property type="entry name" value="Fung_rhodopsin"/>
    <property type="match status" value="1"/>
</dbReference>
<proteinExistence type="inferred from homology"/>
<feature type="transmembrane region" description="Helical" evidence="7">
    <location>
        <begin position="55"/>
        <end position="79"/>
    </location>
</feature>
<feature type="transmembrane region" description="Helical" evidence="7">
    <location>
        <begin position="99"/>
        <end position="121"/>
    </location>
</feature>
<evidence type="ECO:0000256" key="5">
    <source>
        <dbReference type="ARBA" id="ARBA00038359"/>
    </source>
</evidence>
<feature type="domain" description="Rhodopsin" evidence="8">
    <location>
        <begin position="39"/>
        <end position="294"/>
    </location>
</feature>
<comment type="similarity">
    <text evidence="5">Belongs to the SAT4 family.</text>
</comment>
<dbReference type="InterPro" id="IPR049326">
    <property type="entry name" value="Rhodopsin_dom_fungi"/>
</dbReference>
<feature type="transmembrane region" description="Helical" evidence="7">
    <location>
        <begin position="20"/>
        <end position="43"/>
    </location>
</feature>
<evidence type="ECO:0000256" key="6">
    <source>
        <dbReference type="SAM" id="MobiDB-lite"/>
    </source>
</evidence>
<feature type="compositionally biased region" description="Basic and acidic residues" evidence="6">
    <location>
        <begin position="337"/>
        <end position="349"/>
    </location>
</feature>
<comment type="subcellular location">
    <subcellularLocation>
        <location evidence="1">Membrane</location>
        <topology evidence="1">Multi-pass membrane protein</topology>
    </subcellularLocation>
</comment>
<evidence type="ECO:0000256" key="1">
    <source>
        <dbReference type="ARBA" id="ARBA00004141"/>
    </source>
</evidence>
<evidence type="ECO:0000313" key="10">
    <source>
        <dbReference type="Proteomes" id="UP000288429"/>
    </source>
</evidence>
<dbReference type="PANTHER" id="PTHR33048:SF15">
    <property type="entry name" value="INTEGRAL MEMBRANE PROTEIN"/>
    <property type="match status" value="1"/>
</dbReference>
<dbReference type="InterPro" id="IPR052337">
    <property type="entry name" value="SAT4-like"/>
</dbReference>
<feature type="compositionally biased region" description="Polar residues" evidence="6">
    <location>
        <begin position="396"/>
        <end position="407"/>
    </location>
</feature>
<evidence type="ECO:0000259" key="8">
    <source>
        <dbReference type="Pfam" id="PF20684"/>
    </source>
</evidence>
<evidence type="ECO:0000256" key="7">
    <source>
        <dbReference type="SAM" id="Phobius"/>
    </source>
</evidence>
<accession>A0A428TXT5</accession>
<dbReference type="PANTHER" id="PTHR33048">
    <property type="entry name" value="PTH11-LIKE INTEGRAL MEMBRANE PROTEIN (AFU_ORTHOLOGUE AFUA_5G11245)"/>
    <property type="match status" value="1"/>
</dbReference>
<protein>
    <recommendedName>
        <fullName evidence="8">Rhodopsin domain-containing protein</fullName>
    </recommendedName>
</protein>
<name>A0A428TXT5_9HYPO</name>
<evidence type="ECO:0000256" key="3">
    <source>
        <dbReference type="ARBA" id="ARBA00022989"/>
    </source>
</evidence>
<feature type="transmembrane region" description="Helical" evidence="7">
    <location>
        <begin position="214"/>
        <end position="236"/>
    </location>
</feature>
<gene>
    <name evidence="9" type="ORF">CDV31_008905</name>
</gene>
<keyword evidence="10" id="KW-1185">Reference proteome</keyword>
<keyword evidence="2 7" id="KW-0812">Transmembrane</keyword>
<dbReference type="EMBL" id="NIZV01000121">
    <property type="protein sequence ID" value="RSM06808.1"/>
    <property type="molecule type" value="Genomic_DNA"/>
</dbReference>
<organism evidence="9 10">
    <name type="scientific">Fusarium ambrosium</name>
    <dbReference type="NCBI Taxonomy" id="131363"/>
    <lineage>
        <taxon>Eukaryota</taxon>
        <taxon>Fungi</taxon>
        <taxon>Dikarya</taxon>
        <taxon>Ascomycota</taxon>
        <taxon>Pezizomycotina</taxon>
        <taxon>Sordariomycetes</taxon>
        <taxon>Hypocreomycetidae</taxon>
        <taxon>Hypocreales</taxon>
        <taxon>Nectriaceae</taxon>
        <taxon>Fusarium</taxon>
        <taxon>Fusarium solani species complex</taxon>
    </lineage>
</organism>
<sequence>MAKDLTTTVYEPIQPEGLALVLLVVTIVFTILAILIAGLRFYVRLSLNAFAVEDWLMLAGLILNIAHNASVVVLAYSGIGSRDDVITVGMQYKIGLWTIIWQFIYVLDGAIIKSSIIWTLLRLAKDLNKIYTKILWGLFGFSWIVWQISWPVAIFQCKPVAAAWGEPGDCTSGQTVILRVSYFVSASNIFTDISTALVPMFLLRRLQMPKRTKLMTMGVLSLGVFASVATTIRITYTWAYTAPSGRFCAFHTPLIKNTANDTSDEIGKIVLLTVLECDLGIIAGSMPMLRRLIRNLAPSYGSKDKTPGRSGDVNLVTIGGTSGRRTHVKLSNTGGSKNDDRDHHFQDKESNDDDESTRRMIHITREVEQDSISGENVPRNHQVDVEISGGDRQPQRSDPSSARSWRH</sequence>
<keyword evidence="4 7" id="KW-0472">Membrane</keyword>
<evidence type="ECO:0000256" key="4">
    <source>
        <dbReference type="ARBA" id="ARBA00023136"/>
    </source>
</evidence>
<feature type="transmembrane region" description="Helical" evidence="7">
    <location>
        <begin position="133"/>
        <end position="156"/>
    </location>
</feature>
<feature type="region of interest" description="Disordered" evidence="6">
    <location>
        <begin position="299"/>
        <end position="407"/>
    </location>
</feature>
<dbReference type="GO" id="GO:0016020">
    <property type="term" value="C:membrane"/>
    <property type="evidence" value="ECO:0007669"/>
    <property type="project" value="UniProtKB-SubCell"/>
</dbReference>
<evidence type="ECO:0000313" key="9">
    <source>
        <dbReference type="EMBL" id="RSM06808.1"/>
    </source>
</evidence>
<dbReference type="AlphaFoldDB" id="A0A428TXT5"/>
<feature type="transmembrane region" description="Helical" evidence="7">
    <location>
        <begin position="176"/>
        <end position="202"/>
    </location>
</feature>
<dbReference type="Proteomes" id="UP000288429">
    <property type="component" value="Unassembled WGS sequence"/>
</dbReference>
<keyword evidence="3 7" id="KW-1133">Transmembrane helix</keyword>
<evidence type="ECO:0000256" key="2">
    <source>
        <dbReference type="ARBA" id="ARBA00022692"/>
    </source>
</evidence>
<comment type="caution">
    <text evidence="9">The sequence shown here is derived from an EMBL/GenBank/DDBJ whole genome shotgun (WGS) entry which is preliminary data.</text>
</comment>
<reference evidence="9 10" key="1">
    <citation type="submission" date="2017-06" db="EMBL/GenBank/DDBJ databases">
        <title>Cmopartive genomic analysis of Ambrosia Fusariam Clade fungi.</title>
        <authorList>
            <person name="Stajich J.E."/>
            <person name="Carrillo J."/>
            <person name="Kijimoto T."/>
            <person name="Eskalen A."/>
            <person name="O'Donnell K."/>
            <person name="Kasson M."/>
        </authorList>
    </citation>
    <scope>NUCLEOTIDE SEQUENCE [LARGE SCALE GENOMIC DNA]</scope>
    <source>
        <strain evidence="9 10">NRRL 20438</strain>
    </source>
</reference>